<evidence type="ECO:0000256" key="2">
    <source>
        <dbReference type="SAM" id="SignalP"/>
    </source>
</evidence>
<keyword evidence="4" id="KW-1185">Reference proteome</keyword>
<feature type="region of interest" description="Disordered" evidence="1">
    <location>
        <begin position="62"/>
        <end position="188"/>
    </location>
</feature>
<protein>
    <recommendedName>
        <fullName evidence="5">Secreted protein</fullName>
    </recommendedName>
</protein>
<evidence type="ECO:0000313" key="4">
    <source>
        <dbReference type="Proteomes" id="UP000003277"/>
    </source>
</evidence>
<dbReference type="STRING" id="742743.HMPREF9453_01765"/>
<dbReference type="Proteomes" id="UP000003277">
    <property type="component" value="Unassembled WGS sequence"/>
</dbReference>
<evidence type="ECO:0008006" key="5">
    <source>
        <dbReference type="Google" id="ProtNLM"/>
    </source>
</evidence>
<feature type="signal peptide" evidence="2">
    <location>
        <begin position="1"/>
        <end position="22"/>
    </location>
</feature>
<sequence length="188" mass="21637">MRNLKRTILAAALLISFSAAGAALGNDVSAASLQAAEPAGPVSNTGRDYRIALINAENTRGPVIHKPLKEEKENPVSRPGETNDANEGSAYRETSPSLRHHDREESQRLEEHRQHRFDKDDNDRDHHFDEHRQRRFDKDDNDRDHRFDEHRQRRFDKDKDPGRGRPGGRHHDRGERRSAAMQPEDARF</sequence>
<evidence type="ECO:0000313" key="3">
    <source>
        <dbReference type="EMBL" id="EHO62311.1"/>
    </source>
</evidence>
<dbReference type="PATRIC" id="fig|742743.3.peg.1791"/>
<reference evidence="3 4" key="1">
    <citation type="submission" date="2011-11" db="EMBL/GenBank/DDBJ databases">
        <title>The Genome Sequence of Dialister succinatiphilus YIT 11850.</title>
        <authorList>
            <consortium name="The Broad Institute Genome Sequencing Platform"/>
            <person name="Earl A."/>
            <person name="Ward D."/>
            <person name="Feldgarden M."/>
            <person name="Gevers D."/>
            <person name="Morotomi M."/>
            <person name="Young S.K."/>
            <person name="Zeng Q."/>
            <person name="Gargeya S."/>
            <person name="Fitzgerald M."/>
            <person name="Haas B."/>
            <person name="Abouelleil A."/>
            <person name="Alvarado L."/>
            <person name="Arachchi H.M."/>
            <person name="Berlin A."/>
            <person name="Brown A."/>
            <person name="Chapman S.B."/>
            <person name="Dunbar C."/>
            <person name="Gearin G."/>
            <person name="Goldberg J."/>
            <person name="Griggs A."/>
            <person name="Gujja S."/>
            <person name="Heiman D."/>
            <person name="Howarth C."/>
            <person name="Lui A."/>
            <person name="MacDonald P.J.P."/>
            <person name="Montmayeur A."/>
            <person name="Murphy C."/>
            <person name="Neiman D."/>
            <person name="Pearson M."/>
            <person name="Priest M."/>
            <person name="Roberts A."/>
            <person name="Saif S."/>
            <person name="Shea T."/>
            <person name="Sisk P."/>
            <person name="Stolte C."/>
            <person name="Sykes S."/>
            <person name="Wortman J."/>
            <person name="Nusbaum C."/>
            <person name="Birren B."/>
        </authorList>
    </citation>
    <scope>NUCLEOTIDE SEQUENCE [LARGE SCALE GENOMIC DNA]</scope>
    <source>
        <strain evidence="3 4">YIT 11850</strain>
    </source>
</reference>
<dbReference type="EMBL" id="ADLT01000057">
    <property type="protein sequence ID" value="EHO62311.1"/>
    <property type="molecule type" value="Genomic_DNA"/>
</dbReference>
<name>H1D2C7_9FIRM</name>
<dbReference type="AlphaFoldDB" id="H1D2C7"/>
<comment type="caution">
    <text evidence="3">The sequence shown here is derived from an EMBL/GenBank/DDBJ whole genome shotgun (WGS) entry which is preliminary data.</text>
</comment>
<keyword evidence="2" id="KW-0732">Signal</keyword>
<dbReference type="RefSeq" id="WP_008860259.1">
    <property type="nucleotide sequence ID" value="NZ_JH591189.1"/>
</dbReference>
<dbReference type="HOGENOM" id="CLU_1438995_0_0_9"/>
<accession>H1D2C7</accession>
<evidence type="ECO:0000256" key="1">
    <source>
        <dbReference type="SAM" id="MobiDB-lite"/>
    </source>
</evidence>
<gene>
    <name evidence="3" type="ORF">HMPREF9453_01765</name>
</gene>
<feature type="chain" id="PRO_5039285275" description="Secreted protein" evidence="2">
    <location>
        <begin position="23"/>
        <end position="188"/>
    </location>
</feature>
<organism evidence="3 4">
    <name type="scientific">Dialister succinatiphilus YIT 11850</name>
    <dbReference type="NCBI Taxonomy" id="742743"/>
    <lineage>
        <taxon>Bacteria</taxon>
        <taxon>Bacillati</taxon>
        <taxon>Bacillota</taxon>
        <taxon>Negativicutes</taxon>
        <taxon>Veillonellales</taxon>
        <taxon>Veillonellaceae</taxon>
        <taxon>Dialister</taxon>
    </lineage>
</organism>
<proteinExistence type="predicted"/>
<feature type="compositionally biased region" description="Basic and acidic residues" evidence="1">
    <location>
        <begin position="172"/>
        <end position="188"/>
    </location>
</feature>
<feature type="compositionally biased region" description="Basic and acidic residues" evidence="1">
    <location>
        <begin position="99"/>
        <end position="163"/>
    </location>
</feature>